<dbReference type="HOGENOM" id="CLU_683086_0_0_6"/>
<dbReference type="InterPro" id="IPR008258">
    <property type="entry name" value="Transglycosylase_SLT_dom_1"/>
</dbReference>
<proteinExistence type="inferred from homology"/>
<dbReference type="KEGG" id="lok:Loa_01940"/>
<evidence type="ECO:0000256" key="2">
    <source>
        <dbReference type="ARBA" id="ARBA00022729"/>
    </source>
</evidence>
<evidence type="ECO:0000259" key="3">
    <source>
        <dbReference type="Pfam" id="PF01464"/>
    </source>
</evidence>
<dbReference type="eggNOG" id="COG0741">
    <property type="taxonomic scope" value="Bacteria"/>
</dbReference>
<dbReference type="Proteomes" id="UP000018838">
    <property type="component" value="Chromosome"/>
</dbReference>
<dbReference type="GO" id="GO:0004553">
    <property type="term" value="F:hydrolase activity, hydrolyzing O-glycosyl compounds"/>
    <property type="evidence" value="ECO:0007669"/>
    <property type="project" value="InterPro"/>
</dbReference>
<dbReference type="AlphaFoldDB" id="W0BFL4"/>
<reference evidence="4 5" key="1">
    <citation type="journal article" date="2013" name="Int. J. Med. Microbiol.">
        <title>Legionella oakridgensis ATCC 33761 genome sequence and phenotypic characterization reveals its replication capacity in amoebae.</title>
        <authorList>
            <person name="Brzuszkiewicz E."/>
            <person name="Schulz T."/>
            <person name="Rydzewski K."/>
            <person name="Daniel R."/>
            <person name="Gillmaier N."/>
            <person name="Dittmann C."/>
            <person name="Holland G."/>
            <person name="Schunder E."/>
            <person name="Lautner M."/>
            <person name="Eisenreich W."/>
            <person name="Luck C."/>
            <person name="Heuner K."/>
        </authorList>
    </citation>
    <scope>NUCLEOTIDE SEQUENCE [LARGE SCALE GENOMIC DNA]</scope>
    <source>
        <strain>OR-10</strain>
        <strain evidence="5">ATCC 33761</strain>
    </source>
</reference>
<protein>
    <submittedName>
        <fullName evidence="4">Soluble lytic murein transglycosylase-related regulatory protein</fullName>
    </submittedName>
</protein>
<evidence type="ECO:0000313" key="5">
    <source>
        <dbReference type="Proteomes" id="UP000018838"/>
    </source>
</evidence>
<evidence type="ECO:0000313" key="4">
    <source>
        <dbReference type="EMBL" id="AHE67486.1"/>
    </source>
</evidence>
<dbReference type="Gene3D" id="1.10.530.10">
    <property type="match status" value="1"/>
</dbReference>
<name>W0BFL4_9GAMM</name>
<accession>W0BFL4</accession>
<keyword evidence="2" id="KW-0732">Signal</keyword>
<dbReference type="CDD" id="cd13401">
    <property type="entry name" value="Slt70-like"/>
    <property type="match status" value="1"/>
</dbReference>
<comment type="similarity">
    <text evidence="1">Belongs to the transglycosylase Slt family.</text>
</comment>
<dbReference type="PANTHER" id="PTHR37423:SF5">
    <property type="entry name" value="SOLUBLE LYTIC MUREIN TRANSGLYCOSYLASE"/>
    <property type="match status" value="1"/>
</dbReference>
<keyword evidence="5" id="KW-1185">Reference proteome</keyword>
<gene>
    <name evidence="4" type="ORF">Loa_01940</name>
</gene>
<feature type="domain" description="Transglycosylase SLT" evidence="3">
    <location>
        <begin position="218"/>
        <end position="334"/>
    </location>
</feature>
<dbReference type="SUPFAM" id="SSF53955">
    <property type="entry name" value="Lysozyme-like"/>
    <property type="match status" value="1"/>
</dbReference>
<evidence type="ECO:0000256" key="1">
    <source>
        <dbReference type="ARBA" id="ARBA00007734"/>
    </source>
</evidence>
<dbReference type="STRING" id="1268635.Loa_01940"/>
<dbReference type="InterPro" id="IPR023346">
    <property type="entry name" value="Lysozyme-like_dom_sf"/>
</dbReference>
<dbReference type="InterPro" id="IPR008939">
    <property type="entry name" value="Lytic_TGlycosylase_superhlx_U"/>
</dbReference>
<dbReference type="SUPFAM" id="SSF48435">
    <property type="entry name" value="Bacterial muramidases"/>
    <property type="match status" value="1"/>
</dbReference>
<organism evidence="4 5">
    <name type="scientific">Legionella oakridgensis ATCC 33761 = DSM 21215</name>
    <dbReference type="NCBI Taxonomy" id="1268635"/>
    <lineage>
        <taxon>Bacteria</taxon>
        <taxon>Pseudomonadati</taxon>
        <taxon>Pseudomonadota</taxon>
        <taxon>Gammaproteobacteria</taxon>
        <taxon>Legionellales</taxon>
        <taxon>Legionellaceae</taxon>
        <taxon>Legionella</taxon>
    </lineage>
</organism>
<dbReference type="Pfam" id="PF01464">
    <property type="entry name" value="SLT"/>
    <property type="match status" value="1"/>
</dbReference>
<sequence length="361" mass="42496">MAACENKKLLNKQQQQSFLAHVALYKAMRNHEDTLQWFAKIKPEFYNDALLDWRIRFALKQGRWKDVEHLIPLLQDKDNPCWQYWLARAKEARGKKAEALPLYEHLAKTRSYYGFLASLRINKNFSFENEQVVTDLKTIQPYQPFTNQIKELYLSNQSLEASRLLNDFVIELPKEEKSALAYWLARELQWHDKSLYLSNNNELNNQLSLRFPIVHQQTIAKYAKNYQIPQTLVFSIIRQESMFREQVISPAGAHGLMQVMPATAQNIAKQQHISYEDKKQLFSPQKNINIGVAYLQYLAKRFGNHPVLMAAAYNAGPRQVNYWLKNHPPKQIDIWIETLPWHETRNYIKTSLRFMLSINIA</sequence>
<dbReference type="PANTHER" id="PTHR37423">
    <property type="entry name" value="SOLUBLE LYTIC MUREIN TRANSGLYCOSYLASE-RELATED"/>
    <property type="match status" value="1"/>
</dbReference>
<dbReference type="GO" id="GO:0042597">
    <property type="term" value="C:periplasmic space"/>
    <property type="evidence" value="ECO:0007669"/>
    <property type="project" value="InterPro"/>
</dbReference>
<dbReference type="Gene3D" id="1.25.20.10">
    <property type="entry name" value="Bacterial muramidases"/>
    <property type="match status" value="1"/>
</dbReference>
<dbReference type="PATRIC" id="fig|1268635.3.peg.1978"/>
<dbReference type="EMBL" id="CP004006">
    <property type="protein sequence ID" value="AHE67486.1"/>
    <property type="molecule type" value="Genomic_DNA"/>
</dbReference>